<dbReference type="Gene3D" id="3.40.50.1820">
    <property type="entry name" value="alpha/beta hydrolase"/>
    <property type="match status" value="1"/>
</dbReference>
<dbReference type="PANTHER" id="PTHR12277:SF81">
    <property type="entry name" value="PROTEIN ABHD13"/>
    <property type="match status" value="1"/>
</dbReference>
<dbReference type="Pfam" id="PF12146">
    <property type="entry name" value="Hydrolase_4"/>
    <property type="match status" value="1"/>
</dbReference>
<accession>E1QER0</accession>
<organism evidence="2 3">
    <name type="scientific">Desulfarculus baarsii (strain ATCC 33931 / DSM 2075 / LMG 7858 / VKM B-1802 / 2st14)</name>
    <dbReference type="NCBI Taxonomy" id="644282"/>
    <lineage>
        <taxon>Bacteria</taxon>
        <taxon>Pseudomonadati</taxon>
        <taxon>Thermodesulfobacteriota</taxon>
        <taxon>Desulfarculia</taxon>
        <taxon>Desulfarculales</taxon>
        <taxon>Desulfarculaceae</taxon>
        <taxon>Desulfarculus</taxon>
    </lineage>
</organism>
<sequence>MGALAVGAGVLLMATWLSGWQRLVESQIFYPEKQIHYTPRDMGLAYEDVWFESAGGVRLHGWFVPAAVGRTVLLFCHGNAGNVGDRVDNIMRLNRIGISVFIFDYRGYGNSRGRPSEEGLYRDVEAACNVAQARAKQEKARLVIFGRSLGGVAAVHVAARNHCAGLILESTFTHLGAMARIHFPMPLPEQWLSSRFNARKKISAVRAPILFFHGDQDDIVPLALGRRLFMAAPEPKEFVTLEGAGHNDTYLIGEDAYFAKFRAFCEGLPL</sequence>
<dbReference type="InterPro" id="IPR029058">
    <property type="entry name" value="AB_hydrolase_fold"/>
</dbReference>
<dbReference type="SUPFAM" id="SSF53474">
    <property type="entry name" value="alpha/beta-Hydrolases"/>
    <property type="match status" value="1"/>
</dbReference>
<dbReference type="STRING" id="644282.Deba_0674"/>
<dbReference type="eggNOG" id="COG1073">
    <property type="taxonomic scope" value="Bacteria"/>
</dbReference>
<evidence type="ECO:0000313" key="3">
    <source>
        <dbReference type="Proteomes" id="UP000009047"/>
    </source>
</evidence>
<feature type="domain" description="Serine aminopeptidase S33" evidence="1">
    <location>
        <begin position="70"/>
        <end position="191"/>
    </location>
</feature>
<protein>
    <submittedName>
        <fullName evidence="2">Enzyme (3.4.-)</fullName>
    </submittedName>
</protein>
<dbReference type="KEGG" id="dbr:Deba_0674"/>
<dbReference type="PANTHER" id="PTHR12277">
    <property type="entry name" value="ALPHA/BETA HYDROLASE DOMAIN-CONTAINING PROTEIN"/>
    <property type="match status" value="1"/>
</dbReference>
<keyword evidence="3" id="KW-1185">Reference proteome</keyword>
<dbReference type="EMBL" id="CP002085">
    <property type="protein sequence ID" value="ADK84046.1"/>
    <property type="molecule type" value="Genomic_DNA"/>
</dbReference>
<proteinExistence type="predicted"/>
<evidence type="ECO:0000259" key="1">
    <source>
        <dbReference type="Pfam" id="PF12146"/>
    </source>
</evidence>
<name>E1QER0_DESB2</name>
<evidence type="ECO:0000313" key="2">
    <source>
        <dbReference type="EMBL" id="ADK84046.1"/>
    </source>
</evidence>
<dbReference type="InterPro" id="IPR022742">
    <property type="entry name" value="Hydrolase_4"/>
</dbReference>
<gene>
    <name evidence="2" type="ordered locus">Deba_0674</name>
</gene>
<reference evidence="2 3" key="1">
    <citation type="journal article" date="2010" name="Stand. Genomic Sci.">
        <title>Complete genome sequence of Desulfarculus baarsii type strain (2st14).</title>
        <authorList>
            <person name="Sun H."/>
            <person name="Spring S."/>
            <person name="Lapidus A."/>
            <person name="Davenport K."/>
            <person name="Del Rio T.G."/>
            <person name="Tice H."/>
            <person name="Nolan M."/>
            <person name="Copeland A."/>
            <person name="Cheng J.F."/>
            <person name="Lucas S."/>
            <person name="Tapia R."/>
            <person name="Goodwin L."/>
            <person name="Pitluck S."/>
            <person name="Ivanova N."/>
            <person name="Pagani I."/>
            <person name="Mavromatis K."/>
            <person name="Ovchinnikova G."/>
            <person name="Pati A."/>
            <person name="Chen A."/>
            <person name="Palaniappan K."/>
            <person name="Hauser L."/>
            <person name="Chang Y.J."/>
            <person name="Jeffries C.D."/>
            <person name="Detter J.C."/>
            <person name="Han C."/>
            <person name="Rohde M."/>
            <person name="Brambilla E."/>
            <person name="Goker M."/>
            <person name="Woyke T."/>
            <person name="Bristow J."/>
            <person name="Eisen J.A."/>
            <person name="Markowitz V."/>
            <person name="Hugenholtz P."/>
            <person name="Kyrpides N.C."/>
            <person name="Klenk H.P."/>
            <person name="Land M."/>
        </authorList>
    </citation>
    <scope>NUCLEOTIDE SEQUENCE [LARGE SCALE GENOMIC DNA]</scope>
    <source>
        <strain evidence="3">ATCC 33931 / DSM 2075 / LMG 7858 / VKM B-1802 / 2st14</strain>
    </source>
</reference>
<dbReference type="AlphaFoldDB" id="E1QER0"/>
<dbReference type="HOGENOM" id="CLU_029375_2_1_7"/>
<dbReference type="Proteomes" id="UP000009047">
    <property type="component" value="Chromosome"/>
</dbReference>